<protein>
    <submittedName>
        <fullName evidence="9">CAMK family protein kinase</fullName>
    </submittedName>
</protein>
<keyword evidence="2" id="KW-0808">Transferase</keyword>
<dbReference type="GO" id="GO:0004674">
    <property type="term" value="F:protein serine/threonine kinase activity"/>
    <property type="evidence" value="ECO:0007669"/>
    <property type="project" value="UniProtKB-KW"/>
</dbReference>
<dbReference type="GO" id="GO:0035556">
    <property type="term" value="P:intracellular signal transduction"/>
    <property type="evidence" value="ECO:0007669"/>
    <property type="project" value="TreeGrafter"/>
</dbReference>
<feature type="domain" description="Protein kinase" evidence="8">
    <location>
        <begin position="14"/>
        <end position="266"/>
    </location>
</feature>
<dbReference type="VEuPathDB" id="TrichDB:TRFO_41977"/>
<dbReference type="PANTHER" id="PTHR24346:SF82">
    <property type="entry name" value="KP78A-RELATED"/>
    <property type="match status" value="1"/>
</dbReference>
<keyword evidence="1 7" id="KW-0723">Serine/threonine-protein kinase</keyword>
<evidence type="ECO:0000313" key="9">
    <source>
        <dbReference type="EMBL" id="OHT16181.1"/>
    </source>
</evidence>
<dbReference type="OrthoDB" id="40902at2759"/>
<evidence type="ECO:0000256" key="6">
    <source>
        <dbReference type="PROSITE-ProRule" id="PRU10141"/>
    </source>
</evidence>
<dbReference type="InterPro" id="IPR008271">
    <property type="entry name" value="Ser/Thr_kinase_AS"/>
</dbReference>
<dbReference type="FunFam" id="1.10.510.10:FF:001333">
    <property type="entry name" value="CAMK family protein kinase"/>
    <property type="match status" value="1"/>
</dbReference>
<dbReference type="AlphaFoldDB" id="A0A1J4L2Q8"/>
<dbReference type="GO" id="GO:0005524">
    <property type="term" value="F:ATP binding"/>
    <property type="evidence" value="ECO:0007669"/>
    <property type="project" value="UniProtKB-UniRule"/>
</dbReference>
<dbReference type="Gene3D" id="1.10.510.10">
    <property type="entry name" value="Transferase(Phosphotransferase) domain 1"/>
    <property type="match status" value="1"/>
</dbReference>
<dbReference type="Pfam" id="PF00069">
    <property type="entry name" value="Pkinase"/>
    <property type="match status" value="1"/>
</dbReference>
<dbReference type="InterPro" id="IPR000719">
    <property type="entry name" value="Prot_kinase_dom"/>
</dbReference>
<gene>
    <name evidence="9" type="ORF">TRFO_41977</name>
</gene>
<keyword evidence="4 9" id="KW-0418">Kinase</keyword>
<dbReference type="PANTHER" id="PTHR24346">
    <property type="entry name" value="MAP/MICROTUBULE AFFINITY-REGULATING KINASE"/>
    <property type="match status" value="1"/>
</dbReference>
<keyword evidence="5 6" id="KW-0067">ATP-binding</keyword>
<name>A0A1J4L2Q8_9EUKA</name>
<evidence type="ECO:0000256" key="1">
    <source>
        <dbReference type="ARBA" id="ARBA00022527"/>
    </source>
</evidence>
<reference evidence="9" key="1">
    <citation type="submission" date="2016-10" db="EMBL/GenBank/DDBJ databases">
        <authorList>
            <person name="Benchimol M."/>
            <person name="Almeida L.G."/>
            <person name="Vasconcelos A.T."/>
            <person name="Perreira-Neves A."/>
            <person name="Rosa I.A."/>
            <person name="Tasca T."/>
            <person name="Bogo M.R."/>
            <person name="de Souza W."/>
        </authorList>
    </citation>
    <scope>NUCLEOTIDE SEQUENCE [LARGE SCALE GENOMIC DNA]</scope>
    <source>
        <strain evidence="9">K</strain>
    </source>
</reference>
<keyword evidence="3 6" id="KW-0547">Nucleotide-binding</keyword>
<evidence type="ECO:0000256" key="4">
    <source>
        <dbReference type="ARBA" id="ARBA00022777"/>
    </source>
</evidence>
<dbReference type="InterPro" id="IPR017441">
    <property type="entry name" value="Protein_kinase_ATP_BS"/>
</dbReference>
<keyword evidence="10" id="KW-1185">Reference proteome</keyword>
<organism evidence="9 10">
    <name type="scientific">Tritrichomonas foetus</name>
    <dbReference type="NCBI Taxonomy" id="1144522"/>
    <lineage>
        <taxon>Eukaryota</taxon>
        <taxon>Metamonada</taxon>
        <taxon>Parabasalia</taxon>
        <taxon>Tritrichomonadida</taxon>
        <taxon>Tritrichomonadidae</taxon>
        <taxon>Tritrichomonas</taxon>
    </lineage>
</organism>
<sequence length="399" mass="45060">MTTPITYPKTINNYEILDELGHGAFSTVCKCINTTTRAQYACKIFPKNNLLDEGDRERFQREINTMAYLRHDNLVSMYDFFWDDLNFYLIIDFCPGGELFDYIVKHDKLNEPDAALIFQQIASAIAYSHSFGVAHRDLKPENVLISKFPKIKVSDFGLCGFISNEKMMKTFCGSPCYCAPECLSRIQYDGRLSDIWSLGVILFAMVTGEHPWNISNTSIMLRQILKGSFTVPSFVSPKCKELIVGMIRVDPHQRFTMDQILSHPWMKSATKSKIAFSAGIKIEAPKMPQLQTISLQEISEASARSSKLQDSGIFSPFQGGENDEGMGNSINRLCVRSASVENFNQQESINGMNNGRRRFAPSAGRISLVQNRQRSTQNMLNKIPKSVKINTSMMTIAEE</sequence>
<feature type="binding site" evidence="6">
    <location>
        <position position="43"/>
    </location>
    <ligand>
        <name>ATP</name>
        <dbReference type="ChEBI" id="CHEBI:30616"/>
    </ligand>
</feature>
<evidence type="ECO:0000256" key="5">
    <source>
        <dbReference type="ARBA" id="ARBA00022840"/>
    </source>
</evidence>
<dbReference type="PROSITE" id="PS00107">
    <property type="entry name" value="PROTEIN_KINASE_ATP"/>
    <property type="match status" value="1"/>
</dbReference>
<dbReference type="GO" id="GO:0005737">
    <property type="term" value="C:cytoplasm"/>
    <property type="evidence" value="ECO:0007669"/>
    <property type="project" value="TreeGrafter"/>
</dbReference>
<evidence type="ECO:0000259" key="8">
    <source>
        <dbReference type="PROSITE" id="PS50011"/>
    </source>
</evidence>
<evidence type="ECO:0000256" key="3">
    <source>
        <dbReference type="ARBA" id="ARBA00022741"/>
    </source>
</evidence>
<dbReference type="CDD" id="cd14003">
    <property type="entry name" value="STKc_AMPK-like"/>
    <property type="match status" value="1"/>
</dbReference>
<dbReference type="InterPro" id="IPR011009">
    <property type="entry name" value="Kinase-like_dom_sf"/>
</dbReference>
<dbReference type="Proteomes" id="UP000179807">
    <property type="component" value="Unassembled WGS sequence"/>
</dbReference>
<dbReference type="SMART" id="SM00220">
    <property type="entry name" value="S_TKc"/>
    <property type="match status" value="1"/>
</dbReference>
<evidence type="ECO:0000313" key="10">
    <source>
        <dbReference type="Proteomes" id="UP000179807"/>
    </source>
</evidence>
<dbReference type="EMBL" id="MLAK01000135">
    <property type="protein sequence ID" value="OHT16181.1"/>
    <property type="molecule type" value="Genomic_DNA"/>
</dbReference>
<proteinExistence type="inferred from homology"/>
<dbReference type="FunFam" id="3.30.200.20:FF:000042">
    <property type="entry name" value="Aurora kinase A"/>
    <property type="match status" value="1"/>
</dbReference>
<dbReference type="GeneID" id="94848769"/>
<dbReference type="SUPFAM" id="SSF56112">
    <property type="entry name" value="Protein kinase-like (PK-like)"/>
    <property type="match status" value="1"/>
</dbReference>
<dbReference type="PROSITE" id="PS50011">
    <property type="entry name" value="PROTEIN_KINASE_DOM"/>
    <property type="match status" value="1"/>
</dbReference>
<comment type="similarity">
    <text evidence="7">Belongs to the protein kinase superfamily.</text>
</comment>
<dbReference type="PROSITE" id="PS00108">
    <property type="entry name" value="PROTEIN_KINASE_ST"/>
    <property type="match status" value="1"/>
</dbReference>
<comment type="caution">
    <text evidence="9">The sequence shown here is derived from an EMBL/GenBank/DDBJ whole genome shotgun (WGS) entry which is preliminary data.</text>
</comment>
<dbReference type="RefSeq" id="XP_068369317.1">
    <property type="nucleotide sequence ID" value="XM_068514065.1"/>
</dbReference>
<accession>A0A1J4L2Q8</accession>
<evidence type="ECO:0000256" key="7">
    <source>
        <dbReference type="RuleBase" id="RU000304"/>
    </source>
</evidence>
<evidence type="ECO:0000256" key="2">
    <source>
        <dbReference type="ARBA" id="ARBA00022679"/>
    </source>
</evidence>